<protein>
    <submittedName>
        <fullName evidence="2">Uncharacterized protein</fullName>
    </submittedName>
</protein>
<sequence>SSYLQLLILRLTKIQTVLLKDGSSCKQHSRPFCNHRAERAPERWIANAGHISTLTQPNHPPTPSLSATSARSPSTSRPGDRWLPATLMRSPSMMTARSRKSTPMVTDRGTFSLCMYEYVWKGLVKPPC</sequence>
<name>A0A8C2Y528_COTJA</name>
<evidence type="ECO:0000256" key="1">
    <source>
        <dbReference type="SAM" id="MobiDB-lite"/>
    </source>
</evidence>
<evidence type="ECO:0000313" key="3">
    <source>
        <dbReference type="Proteomes" id="UP000694412"/>
    </source>
</evidence>
<dbReference type="Proteomes" id="UP000694412">
    <property type="component" value="Chromosome 4"/>
</dbReference>
<evidence type="ECO:0000313" key="2">
    <source>
        <dbReference type="Ensembl" id="ENSCJPP00005001056.1"/>
    </source>
</evidence>
<accession>A0A8C2Y528</accession>
<dbReference type="AlphaFoldDB" id="A0A8C2Y528"/>
<reference evidence="2" key="2">
    <citation type="submission" date="2025-08" db="UniProtKB">
        <authorList>
            <consortium name="Ensembl"/>
        </authorList>
    </citation>
    <scope>IDENTIFICATION</scope>
</reference>
<reference evidence="2" key="3">
    <citation type="submission" date="2025-09" db="UniProtKB">
        <authorList>
            <consortium name="Ensembl"/>
        </authorList>
    </citation>
    <scope>IDENTIFICATION</scope>
</reference>
<dbReference type="Ensembl" id="ENSCJPT00005001826.1">
    <property type="protein sequence ID" value="ENSCJPP00005001056.1"/>
    <property type="gene ID" value="ENSCJPG00005001134.1"/>
</dbReference>
<feature type="compositionally biased region" description="Low complexity" evidence="1">
    <location>
        <begin position="64"/>
        <end position="77"/>
    </location>
</feature>
<reference evidence="2" key="1">
    <citation type="submission" date="2015-11" db="EMBL/GenBank/DDBJ databases">
        <authorList>
            <consortium name="International Coturnix japonica Genome Analysis Consortium"/>
            <person name="Warren W."/>
            <person name="Burt D.W."/>
            <person name="Antin P.B."/>
            <person name="Lanford R."/>
            <person name="Gros J."/>
            <person name="Wilson R.K."/>
        </authorList>
    </citation>
    <scope>NUCLEOTIDE SEQUENCE [LARGE SCALE GENOMIC DNA]</scope>
</reference>
<proteinExistence type="predicted"/>
<organism evidence="2 3">
    <name type="scientific">Coturnix japonica</name>
    <name type="common">Japanese quail</name>
    <name type="synonym">Coturnix coturnix japonica</name>
    <dbReference type="NCBI Taxonomy" id="93934"/>
    <lineage>
        <taxon>Eukaryota</taxon>
        <taxon>Metazoa</taxon>
        <taxon>Chordata</taxon>
        <taxon>Craniata</taxon>
        <taxon>Vertebrata</taxon>
        <taxon>Euteleostomi</taxon>
        <taxon>Archelosauria</taxon>
        <taxon>Archosauria</taxon>
        <taxon>Dinosauria</taxon>
        <taxon>Saurischia</taxon>
        <taxon>Theropoda</taxon>
        <taxon>Coelurosauria</taxon>
        <taxon>Aves</taxon>
        <taxon>Neognathae</taxon>
        <taxon>Galloanserae</taxon>
        <taxon>Galliformes</taxon>
        <taxon>Phasianidae</taxon>
        <taxon>Perdicinae</taxon>
        <taxon>Coturnix</taxon>
    </lineage>
</organism>
<keyword evidence="3" id="KW-1185">Reference proteome</keyword>
<feature type="region of interest" description="Disordered" evidence="1">
    <location>
        <begin position="47"/>
        <end position="84"/>
    </location>
</feature>